<organism evidence="1 2">
    <name type="scientific">Dendrobium nobile</name>
    <name type="common">Orchid</name>
    <dbReference type="NCBI Taxonomy" id="94219"/>
    <lineage>
        <taxon>Eukaryota</taxon>
        <taxon>Viridiplantae</taxon>
        <taxon>Streptophyta</taxon>
        <taxon>Embryophyta</taxon>
        <taxon>Tracheophyta</taxon>
        <taxon>Spermatophyta</taxon>
        <taxon>Magnoliopsida</taxon>
        <taxon>Liliopsida</taxon>
        <taxon>Asparagales</taxon>
        <taxon>Orchidaceae</taxon>
        <taxon>Epidendroideae</taxon>
        <taxon>Malaxideae</taxon>
        <taxon>Dendrobiinae</taxon>
        <taxon>Dendrobium</taxon>
    </lineage>
</organism>
<name>A0A8T3A7H1_DENNO</name>
<sequence length="63" mass="7278">MDRRCIRGRESGANDRPKNVTRVAGRRIAAAEHRVWRAEPSDSRDSISSLPAWLLRIRNLPRK</sequence>
<protein>
    <submittedName>
        <fullName evidence="1">Uncharacterized protein</fullName>
    </submittedName>
</protein>
<dbReference type="Proteomes" id="UP000829196">
    <property type="component" value="Unassembled WGS sequence"/>
</dbReference>
<comment type="caution">
    <text evidence="1">The sequence shown here is derived from an EMBL/GenBank/DDBJ whole genome shotgun (WGS) entry which is preliminary data.</text>
</comment>
<keyword evidence="2" id="KW-1185">Reference proteome</keyword>
<dbReference type="AlphaFoldDB" id="A0A8T3A7H1"/>
<accession>A0A8T3A7H1</accession>
<reference evidence="1" key="1">
    <citation type="journal article" date="2022" name="Front. Genet.">
        <title>Chromosome-Scale Assembly of the Dendrobium nobile Genome Provides Insights Into the Molecular Mechanism of the Biosynthesis of the Medicinal Active Ingredient of Dendrobium.</title>
        <authorList>
            <person name="Xu Q."/>
            <person name="Niu S.-C."/>
            <person name="Li K.-L."/>
            <person name="Zheng P.-J."/>
            <person name="Zhang X.-J."/>
            <person name="Jia Y."/>
            <person name="Liu Y."/>
            <person name="Niu Y.-X."/>
            <person name="Yu L.-H."/>
            <person name="Chen D.-F."/>
            <person name="Zhang G.-Q."/>
        </authorList>
    </citation>
    <scope>NUCLEOTIDE SEQUENCE</scope>
    <source>
        <tissue evidence="1">Leaf</tissue>
    </source>
</reference>
<gene>
    <name evidence="1" type="ORF">KFK09_026769</name>
</gene>
<dbReference type="EMBL" id="JAGYWB010000018">
    <property type="protein sequence ID" value="KAI0492496.1"/>
    <property type="molecule type" value="Genomic_DNA"/>
</dbReference>
<evidence type="ECO:0000313" key="1">
    <source>
        <dbReference type="EMBL" id="KAI0492496.1"/>
    </source>
</evidence>
<proteinExistence type="predicted"/>
<evidence type="ECO:0000313" key="2">
    <source>
        <dbReference type="Proteomes" id="UP000829196"/>
    </source>
</evidence>